<accession>A0ABR5HET1</accession>
<sequence length="90" mass="9618">MVVRLLLPGGFGIHEGDEVGPAHGRSHRADGMTKGGPLRGLSTWVVGFRAARFTAMTADQMAKAMQAPNVMQRATAANRRGMGNWPLSTE</sequence>
<evidence type="ECO:0000313" key="2">
    <source>
        <dbReference type="EMBL" id="KMO25053.1"/>
    </source>
</evidence>
<name>A0ABR5HET1_9HYPH</name>
<feature type="region of interest" description="Disordered" evidence="1">
    <location>
        <begin position="16"/>
        <end position="36"/>
    </location>
</feature>
<dbReference type="Proteomes" id="UP000036471">
    <property type="component" value="Unassembled WGS sequence"/>
</dbReference>
<protein>
    <submittedName>
        <fullName evidence="2">Uncharacterized protein</fullName>
    </submittedName>
</protein>
<dbReference type="EMBL" id="JTHG01000066">
    <property type="protein sequence ID" value="KMO25053.1"/>
    <property type="molecule type" value="Genomic_DNA"/>
</dbReference>
<organism evidence="2 3">
    <name type="scientific">Methylobacterium indicum</name>
    <dbReference type="NCBI Taxonomy" id="1775910"/>
    <lineage>
        <taxon>Bacteria</taxon>
        <taxon>Pseudomonadati</taxon>
        <taxon>Pseudomonadota</taxon>
        <taxon>Alphaproteobacteria</taxon>
        <taxon>Hyphomicrobiales</taxon>
        <taxon>Methylobacteriaceae</taxon>
        <taxon>Methylobacterium</taxon>
    </lineage>
</organism>
<gene>
    <name evidence="2" type="ORF">QR79_09780</name>
</gene>
<comment type="caution">
    <text evidence="2">The sequence shown here is derived from an EMBL/GenBank/DDBJ whole genome shotgun (WGS) entry which is preliminary data.</text>
</comment>
<reference evidence="2 3" key="1">
    <citation type="submission" date="2014-11" db="EMBL/GenBank/DDBJ databases">
        <title>Comparative genomics of Methylobacterium species.</title>
        <authorList>
            <person name="Chaudhry V."/>
            <person name="Patil P.B."/>
        </authorList>
    </citation>
    <scope>NUCLEOTIDE SEQUENCE [LARGE SCALE GENOMIC DNA]</scope>
    <source>
        <strain evidence="2 3">SE3.6</strain>
    </source>
</reference>
<evidence type="ECO:0000256" key="1">
    <source>
        <dbReference type="SAM" id="MobiDB-lite"/>
    </source>
</evidence>
<proteinExistence type="predicted"/>
<keyword evidence="3" id="KW-1185">Reference proteome</keyword>
<evidence type="ECO:0000313" key="3">
    <source>
        <dbReference type="Proteomes" id="UP000036471"/>
    </source>
</evidence>